<dbReference type="HOGENOM" id="CLU_2249854_0_0_1"/>
<protein>
    <submittedName>
        <fullName evidence="2">Uncharacterized protein</fullName>
    </submittedName>
</protein>
<accession>M1W798</accession>
<dbReference type="Proteomes" id="UP000016801">
    <property type="component" value="Unassembled WGS sequence"/>
</dbReference>
<proteinExistence type="predicted"/>
<dbReference type="EMBL" id="CAGA01000008">
    <property type="protein sequence ID" value="CCE28333.1"/>
    <property type="molecule type" value="Genomic_DNA"/>
</dbReference>
<evidence type="ECO:0000313" key="3">
    <source>
        <dbReference type="Proteomes" id="UP000016801"/>
    </source>
</evidence>
<dbReference type="VEuPathDB" id="FungiDB:CPUR_01808"/>
<sequence>MPPAIATPTTATTALSRPYLVHQRPLHASHTPMPAAALQQQHQPQQRQLPVFLPSIAPAGAVAEFAKPTSAPASSVKQSRASFNGWVVATPATTTAIQAAGPSP</sequence>
<dbReference type="AlphaFoldDB" id="M1W798"/>
<evidence type="ECO:0000313" key="2">
    <source>
        <dbReference type="EMBL" id="CCE28333.1"/>
    </source>
</evidence>
<organism evidence="2 3">
    <name type="scientific">Claviceps purpurea (strain 20.1)</name>
    <name type="common">Ergot fungus</name>
    <name type="synonym">Sphacelia segetum</name>
    <dbReference type="NCBI Taxonomy" id="1111077"/>
    <lineage>
        <taxon>Eukaryota</taxon>
        <taxon>Fungi</taxon>
        <taxon>Dikarya</taxon>
        <taxon>Ascomycota</taxon>
        <taxon>Pezizomycotina</taxon>
        <taxon>Sordariomycetes</taxon>
        <taxon>Hypocreomycetidae</taxon>
        <taxon>Hypocreales</taxon>
        <taxon>Clavicipitaceae</taxon>
        <taxon>Claviceps</taxon>
    </lineage>
</organism>
<keyword evidence="3" id="KW-1185">Reference proteome</keyword>
<feature type="region of interest" description="Disordered" evidence="1">
    <location>
        <begin position="26"/>
        <end position="46"/>
    </location>
</feature>
<reference evidence="2 3" key="1">
    <citation type="journal article" date="2013" name="PLoS Genet.">
        <title>Plant-symbiotic fungi as chemical engineers: Multi-genome analysis of the Clavicipitaceae reveals dynamics of alkaloid loci.</title>
        <authorList>
            <person name="Schardl C.L."/>
            <person name="Young C.A."/>
            <person name="Hesse U."/>
            <person name="Amyotte S.G."/>
            <person name="Andreeva K."/>
            <person name="Calie P.J."/>
            <person name="Fleetwood D.J."/>
            <person name="Haws D.C."/>
            <person name="Moore N."/>
            <person name="Oeser B."/>
            <person name="Panaccione D.G."/>
            <person name="Schweri K.K."/>
            <person name="Voisey C.R."/>
            <person name="Farman M.L."/>
            <person name="Jaromczyk J.W."/>
            <person name="Roe B.A."/>
            <person name="O'Sullivan D.M."/>
            <person name="Scott B."/>
            <person name="Tudzynski P."/>
            <person name="An Z."/>
            <person name="Arnaoudova E.G."/>
            <person name="Bullock C.T."/>
            <person name="Charlton N.D."/>
            <person name="Chen L."/>
            <person name="Cox M."/>
            <person name="Dinkins R.D."/>
            <person name="Florea S."/>
            <person name="Glenn A.E."/>
            <person name="Gordon A."/>
            <person name="Gueldener U."/>
            <person name="Harris D.R."/>
            <person name="Hollin W."/>
            <person name="Jaromczyk J."/>
            <person name="Johnson R.D."/>
            <person name="Khan A.K."/>
            <person name="Leistner E."/>
            <person name="Leuchtmann A."/>
            <person name="Li C."/>
            <person name="Liu J."/>
            <person name="Liu J."/>
            <person name="Liu M."/>
            <person name="Mace W."/>
            <person name="Machado C."/>
            <person name="Nagabhyru P."/>
            <person name="Pan J."/>
            <person name="Schmid J."/>
            <person name="Sugawara K."/>
            <person name="Steiner U."/>
            <person name="Takach J.E."/>
            <person name="Tanaka E."/>
            <person name="Webb J.S."/>
            <person name="Wilson E.V."/>
            <person name="Wiseman J.L."/>
            <person name="Yoshida R."/>
            <person name="Zeng Z."/>
        </authorList>
    </citation>
    <scope>NUCLEOTIDE SEQUENCE [LARGE SCALE GENOMIC DNA]</scope>
    <source>
        <strain evidence="2 3">20.1</strain>
    </source>
</reference>
<feature type="compositionally biased region" description="Low complexity" evidence="1">
    <location>
        <begin position="34"/>
        <end position="46"/>
    </location>
</feature>
<gene>
    <name evidence="2" type="ORF">CPUR_01808</name>
</gene>
<name>M1W798_CLAP2</name>
<evidence type="ECO:0000256" key="1">
    <source>
        <dbReference type="SAM" id="MobiDB-lite"/>
    </source>
</evidence>
<comment type="caution">
    <text evidence="2">The sequence shown here is derived from an EMBL/GenBank/DDBJ whole genome shotgun (WGS) entry which is preliminary data.</text>
</comment>